<dbReference type="EMBL" id="JAKZFC010000001">
    <property type="protein sequence ID" value="MCH7321357.1"/>
    <property type="molecule type" value="Genomic_DNA"/>
</dbReference>
<dbReference type="Gene3D" id="3.40.630.30">
    <property type="match status" value="1"/>
</dbReference>
<dbReference type="SUPFAM" id="SSF55729">
    <property type="entry name" value="Acyl-CoA N-acyltransferases (Nat)"/>
    <property type="match status" value="1"/>
</dbReference>
<evidence type="ECO:0000313" key="3">
    <source>
        <dbReference type="Proteomes" id="UP001316087"/>
    </source>
</evidence>
<dbReference type="InterPro" id="IPR000182">
    <property type="entry name" value="GNAT_dom"/>
</dbReference>
<organism evidence="2 3">
    <name type="scientific">Solibacillus palustris</name>
    <dbReference type="NCBI Taxonomy" id="2908203"/>
    <lineage>
        <taxon>Bacteria</taxon>
        <taxon>Bacillati</taxon>
        <taxon>Bacillota</taxon>
        <taxon>Bacilli</taxon>
        <taxon>Bacillales</taxon>
        <taxon>Caryophanaceae</taxon>
        <taxon>Solibacillus</taxon>
    </lineage>
</organism>
<protein>
    <submittedName>
        <fullName evidence="2">GNAT family N-acetyltransferase</fullName>
    </submittedName>
</protein>
<dbReference type="Gene3D" id="1.10.1780.10">
    <property type="entry name" value="Clp, N-terminal domain"/>
    <property type="match status" value="1"/>
</dbReference>
<feature type="domain" description="N-acetyltransferase" evidence="1">
    <location>
        <begin position="160"/>
        <end position="282"/>
    </location>
</feature>
<dbReference type="RefSeq" id="WP_241368386.1">
    <property type="nucleotide sequence ID" value="NZ_JAKZFC010000001.1"/>
</dbReference>
<comment type="caution">
    <text evidence="2">The sequence shown here is derived from an EMBL/GenBank/DDBJ whole genome shotgun (WGS) entry which is preliminary data.</text>
</comment>
<accession>A0ABS9UAJ7</accession>
<dbReference type="SUPFAM" id="SSF81923">
    <property type="entry name" value="Double Clp-N motif"/>
    <property type="match status" value="1"/>
</dbReference>
<dbReference type="CDD" id="cd04301">
    <property type="entry name" value="NAT_SF"/>
    <property type="match status" value="1"/>
</dbReference>
<dbReference type="InterPro" id="IPR016181">
    <property type="entry name" value="Acyl_CoA_acyltransferase"/>
</dbReference>
<dbReference type="Pfam" id="PF02861">
    <property type="entry name" value="Clp_N"/>
    <property type="match status" value="1"/>
</dbReference>
<dbReference type="PROSITE" id="PS51186">
    <property type="entry name" value="GNAT"/>
    <property type="match status" value="1"/>
</dbReference>
<name>A0ABS9UAJ7_9BACL</name>
<reference evidence="2 3" key="1">
    <citation type="submission" date="2022-03" db="EMBL/GenBank/DDBJ databases">
        <authorList>
            <person name="Jo J.-H."/>
            <person name="Im W.-T."/>
        </authorList>
    </citation>
    <scope>NUCLEOTIDE SEQUENCE [LARGE SCALE GENOMIC DNA]</scope>
    <source>
        <strain evidence="2 3">MA9</strain>
    </source>
</reference>
<sequence>MKFTDRSKRILTKAEDIARVTTGLLYPVHILLAMSEEQTGVCAELNRSYPQLKDVLHEKINELYRVDSVEGTNIEPFMMKVSEATRQVLEIAEQRMHRYGQLVINEGHLADGIFRSDDPKTLEILKGLDVPGMHDIVCKARDMIVHLRNYIFPSNLNKQTTFRRAHPTDQIAIVDFVETQFGVGWVESIENGFAQEQIPIFLALEDEHIIGFACYDVSRNRKGIFGPMGTLKTNRSRKVGFTLLHLALNEMNEIGYEYAVLGEAGPLEFYEKACSAVVIPRK</sequence>
<dbReference type="Proteomes" id="UP001316087">
    <property type="component" value="Unassembled WGS sequence"/>
</dbReference>
<gene>
    <name evidence="2" type="ORF">LZ480_05575</name>
</gene>
<evidence type="ECO:0000313" key="2">
    <source>
        <dbReference type="EMBL" id="MCH7321357.1"/>
    </source>
</evidence>
<dbReference type="InterPro" id="IPR036628">
    <property type="entry name" value="Clp_N_dom_sf"/>
</dbReference>
<keyword evidence="3" id="KW-1185">Reference proteome</keyword>
<evidence type="ECO:0000259" key="1">
    <source>
        <dbReference type="PROSITE" id="PS51186"/>
    </source>
</evidence>
<proteinExistence type="predicted"/>
<dbReference type="InterPro" id="IPR004176">
    <property type="entry name" value="Clp_R_N"/>
</dbReference>